<dbReference type="PATRIC" id="fig|1137281.3.peg.1953"/>
<gene>
    <name evidence="3" type="ORF">D778_00521</name>
</gene>
<dbReference type="EMBL" id="ANLA01000015">
    <property type="protein sequence ID" value="EMQ94567.1"/>
    <property type="molecule type" value="Genomic_DNA"/>
</dbReference>
<name>M7MEE3_9FLAO</name>
<dbReference type="Proteomes" id="UP000012024">
    <property type="component" value="Unassembled WGS sequence"/>
</dbReference>
<keyword evidence="4" id="KW-1185">Reference proteome</keyword>
<dbReference type="Pfam" id="PF18962">
    <property type="entry name" value="Por_Secre_tail"/>
    <property type="match status" value="1"/>
</dbReference>
<comment type="caution">
    <text evidence="3">The sequence shown here is derived from an EMBL/GenBank/DDBJ whole genome shotgun (WGS) entry which is preliminary data.</text>
</comment>
<accession>M7MEE3</accession>
<keyword evidence="1" id="KW-0732">Signal</keyword>
<evidence type="ECO:0000313" key="4">
    <source>
        <dbReference type="Proteomes" id="UP000012024"/>
    </source>
</evidence>
<organism evidence="3 4">
    <name type="scientific">Xanthomarina gelatinilytica</name>
    <dbReference type="NCBI Taxonomy" id="1137281"/>
    <lineage>
        <taxon>Bacteria</taxon>
        <taxon>Pseudomonadati</taxon>
        <taxon>Bacteroidota</taxon>
        <taxon>Flavobacteriia</taxon>
        <taxon>Flavobacteriales</taxon>
        <taxon>Flavobacteriaceae</taxon>
        <taxon>Xanthomarina</taxon>
    </lineage>
</organism>
<feature type="domain" description="Secretion system C-terminal sorting" evidence="2">
    <location>
        <begin position="258"/>
        <end position="324"/>
    </location>
</feature>
<dbReference type="NCBIfam" id="TIGR04183">
    <property type="entry name" value="Por_Secre_tail"/>
    <property type="match status" value="1"/>
</dbReference>
<dbReference type="eggNOG" id="ENOG5033D63">
    <property type="taxonomic scope" value="Bacteria"/>
</dbReference>
<sequence>MIFSQVPIAGFNSLSGSNYAEVTSSGSVDQTTSGPNLTWNFTDLVATGTQNEDTYNPPTPVNLSNYPGTTNVATITNTNNPTNINYIFEKIEMSTVSLTGVERDDLQFNYTNNALIGTFPLSYNTVSSDPVSGSFTIANTQIGTIVGTFNGTIDVVVDAYGTLQLNDIGEGSYIGSVTRLKVVQNLTLNATSPFPVSAAASQTSYYYYDNNNNNLIFRTNNFVVGLLNVNETVMESLLPLSTLNIAENNLESRELTIVPNPVNDVLNIHLSQNETISSIVLIDLSGRQVLSINDHLTSISVSNLKAGMYIANIATDKGAYSKKILKK</sequence>
<dbReference type="InterPro" id="IPR026444">
    <property type="entry name" value="Secre_tail"/>
</dbReference>
<evidence type="ECO:0000256" key="1">
    <source>
        <dbReference type="ARBA" id="ARBA00022729"/>
    </source>
</evidence>
<protein>
    <recommendedName>
        <fullName evidence="2">Secretion system C-terminal sorting domain-containing protein</fullName>
    </recommendedName>
</protein>
<dbReference type="AlphaFoldDB" id="M7MEE3"/>
<evidence type="ECO:0000313" key="3">
    <source>
        <dbReference type="EMBL" id="EMQ94567.1"/>
    </source>
</evidence>
<evidence type="ECO:0000259" key="2">
    <source>
        <dbReference type="Pfam" id="PF18962"/>
    </source>
</evidence>
<reference evidence="3 4" key="1">
    <citation type="submission" date="2012-12" db="EMBL/GenBank/DDBJ databases">
        <title>Genome assembly of Formosa sp. AK20.</title>
        <authorList>
            <person name="Kumar R."/>
            <person name="Khatri I."/>
            <person name="Vaidya B."/>
            <person name="Subramanian S."/>
            <person name="Pinnaka A."/>
        </authorList>
    </citation>
    <scope>NUCLEOTIDE SEQUENCE [LARGE SCALE GENOMIC DNA]</scope>
    <source>
        <strain evidence="3 4">AK20</strain>
    </source>
</reference>
<proteinExistence type="predicted"/>